<organism evidence="1 2">
    <name type="scientific">Linum trigynum</name>
    <dbReference type="NCBI Taxonomy" id="586398"/>
    <lineage>
        <taxon>Eukaryota</taxon>
        <taxon>Viridiplantae</taxon>
        <taxon>Streptophyta</taxon>
        <taxon>Embryophyta</taxon>
        <taxon>Tracheophyta</taxon>
        <taxon>Spermatophyta</taxon>
        <taxon>Magnoliopsida</taxon>
        <taxon>eudicotyledons</taxon>
        <taxon>Gunneridae</taxon>
        <taxon>Pentapetalae</taxon>
        <taxon>rosids</taxon>
        <taxon>fabids</taxon>
        <taxon>Malpighiales</taxon>
        <taxon>Linaceae</taxon>
        <taxon>Linum</taxon>
    </lineage>
</organism>
<gene>
    <name evidence="1" type="ORF">LTRI10_LOCUS2226</name>
</gene>
<accession>A0AAV2CD41</accession>
<proteinExistence type="predicted"/>
<dbReference type="EMBL" id="OZ034813">
    <property type="protein sequence ID" value="CAL1354415.1"/>
    <property type="molecule type" value="Genomic_DNA"/>
</dbReference>
<sequence length="73" mass="8150">MPISTTFSSQTPHSHLSTLHHLLLYGCRHEPIEKPKMPETSHMSPPWKAKLATLDSSSDECSSFGSLGFRRKA</sequence>
<keyword evidence="2" id="KW-1185">Reference proteome</keyword>
<dbReference type="AlphaFoldDB" id="A0AAV2CD41"/>
<protein>
    <submittedName>
        <fullName evidence="1">Uncharacterized protein</fullName>
    </submittedName>
</protein>
<evidence type="ECO:0000313" key="1">
    <source>
        <dbReference type="EMBL" id="CAL1354415.1"/>
    </source>
</evidence>
<evidence type="ECO:0000313" key="2">
    <source>
        <dbReference type="Proteomes" id="UP001497516"/>
    </source>
</evidence>
<name>A0AAV2CD41_9ROSI</name>
<dbReference type="Proteomes" id="UP001497516">
    <property type="component" value="Chromosome 1"/>
</dbReference>
<reference evidence="1 2" key="1">
    <citation type="submission" date="2024-04" db="EMBL/GenBank/DDBJ databases">
        <authorList>
            <person name="Fracassetti M."/>
        </authorList>
    </citation>
    <scope>NUCLEOTIDE SEQUENCE [LARGE SCALE GENOMIC DNA]</scope>
</reference>